<dbReference type="OrthoDB" id="9791546at2"/>
<accession>A0A0R2KRD7</accession>
<comment type="similarity">
    <text evidence="1 12">Belongs to the ABC transporter superfamily.</text>
</comment>
<evidence type="ECO:0000313" key="15">
    <source>
        <dbReference type="Proteomes" id="UP000051500"/>
    </source>
</evidence>
<evidence type="ECO:0000313" key="14">
    <source>
        <dbReference type="EMBL" id="KRN90326.1"/>
    </source>
</evidence>
<dbReference type="EMBL" id="JQBZ01000003">
    <property type="protein sequence ID" value="KRN90326.1"/>
    <property type="molecule type" value="Genomic_DNA"/>
</dbReference>
<evidence type="ECO:0000256" key="11">
    <source>
        <dbReference type="ARBA" id="ARBA00055994"/>
    </source>
</evidence>
<dbReference type="InterPro" id="IPR003593">
    <property type="entry name" value="AAA+_ATPase"/>
</dbReference>
<evidence type="ECO:0000256" key="5">
    <source>
        <dbReference type="ARBA" id="ARBA00022618"/>
    </source>
</evidence>
<comment type="caution">
    <text evidence="14">The sequence shown here is derived from an EMBL/GenBank/DDBJ whole genome shotgun (WGS) entry which is preliminary data.</text>
</comment>
<dbReference type="Proteomes" id="UP000051500">
    <property type="component" value="Unassembled WGS sequence"/>
</dbReference>
<evidence type="ECO:0000256" key="10">
    <source>
        <dbReference type="ARBA" id="ARBA00049360"/>
    </source>
</evidence>
<evidence type="ECO:0000256" key="2">
    <source>
        <dbReference type="ARBA" id="ARBA00020019"/>
    </source>
</evidence>
<dbReference type="PROSITE" id="PS00211">
    <property type="entry name" value="ABC_TRANSPORTER_1"/>
    <property type="match status" value="1"/>
</dbReference>
<evidence type="ECO:0000256" key="1">
    <source>
        <dbReference type="ARBA" id="ARBA00005417"/>
    </source>
</evidence>
<keyword evidence="3" id="KW-0813">Transport</keyword>
<comment type="function">
    <text evidence="11">Part of the ABC transporter FtsEX involved in cellular division. Has ATPase activity. Essential for cell division and viability.</text>
</comment>
<comment type="subcellular location">
    <subcellularLocation>
        <location evidence="12">Cell membrane</location>
        <topology evidence="12">Peripheral membrane protein</topology>
        <orientation evidence="12">Cytoplasmic side</orientation>
    </subcellularLocation>
</comment>
<reference evidence="14 15" key="1">
    <citation type="journal article" date="2015" name="Genome Announc.">
        <title>Expanding the biotechnology potential of lactobacilli through comparative genomics of 213 strains and associated genera.</title>
        <authorList>
            <person name="Sun Z."/>
            <person name="Harris H.M."/>
            <person name="McCann A."/>
            <person name="Guo C."/>
            <person name="Argimon S."/>
            <person name="Zhang W."/>
            <person name="Yang X."/>
            <person name="Jeffery I.B."/>
            <person name="Cooney J.C."/>
            <person name="Kagawa T.F."/>
            <person name="Liu W."/>
            <person name="Song Y."/>
            <person name="Salvetti E."/>
            <person name="Wrobel A."/>
            <person name="Rasinkangas P."/>
            <person name="Parkhill J."/>
            <person name="Rea M.C."/>
            <person name="O'Sullivan O."/>
            <person name="Ritari J."/>
            <person name="Douillard F.P."/>
            <person name="Paul Ross R."/>
            <person name="Yang R."/>
            <person name="Briner A.E."/>
            <person name="Felis G.E."/>
            <person name="de Vos W.M."/>
            <person name="Barrangou R."/>
            <person name="Klaenhammer T.R."/>
            <person name="Caufield P.W."/>
            <person name="Cui Y."/>
            <person name="Zhang H."/>
            <person name="O'Toole P.W."/>
        </authorList>
    </citation>
    <scope>NUCLEOTIDE SEQUENCE [LARGE SCALE GENOMIC DNA]</scope>
    <source>
        <strain evidence="14 15">DSM 22408</strain>
    </source>
</reference>
<proteinExistence type="inferred from homology"/>
<organism evidence="14 15">
    <name type="scientific">Ligilactobacillus ceti DSM 22408</name>
    <dbReference type="NCBI Taxonomy" id="1122146"/>
    <lineage>
        <taxon>Bacteria</taxon>
        <taxon>Bacillati</taxon>
        <taxon>Bacillota</taxon>
        <taxon>Bacilli</taxon>
        <taxon>Lactobacillales</taxon>
        <taxon>Lactobacillaceae</taxon>
        <taxon>Ligilactobacillus</taxon>
    </lineage>
</organism>
<sequence length="231" mass="26017">MIEFKNVVKRYSDDVCGANQLTVKIEQGEFVYIVGQSGAGKSTFIELMYREEKATSGHIKINNYVLENIADKDVPYLRRELGIIFQDYKLLPRLTVFENIAYAMYVIETEPEEVEKRVTELLDMVGLADKRDNFPDELSGGEQQRVSIARAIANKPKIVIADEPTGNLDPATSDDIMNILEEINAEGTTIVMATHNNQIVDEYKHRVLEIAGGKIVRDEEGGIYTNEQADL</sequence>
<dbReference type="PANTHER" id="PTHR24220:SF470">
    <property type="entry name" value="CELL DIVISION ATP-BINDING PROTEIN FTSE"/>
    <property type="match status" value="1"/>
</dbReference>
<dbReference type="InterPro" id="IPR027417">
    <property type="entry name" value="P-loop_NTPase"/>
</dbReference>
<dbReference type="eggNOG" id="COG2884">
    <property type="taxonomic scope" value="Bacteria"/>
</dbReference>
<keyword evidence="8 12" id="KW-0472">Membrane</keyword>
<dbReference type="InterPro" id="IPR015854">
    <property type="entry name" value="ABC_transpr_LolD-like"/>
</dbReference>
<keyword evidence="9 12" id="KW-0131">Cell cycle</keyword>
<dbReference type="GO" id="GO:0005524">
    <property type="term" value="F:ATP binding"/>
    <property type="evidence" value="ECO:0007669"/>
    <property type="project" value="UniProtKB-UniRule"/>
</dbReference>
<keyword evidence="4 12" id="KW-1003">Cell membrane</keyword>
<evidence type="ECO:0000256" key="6">
    <source>
        <dbReference type="ARBA" id="ARBA00022741"/>
    </source>
</evidence>
<comment type="catalytic activity">
    <reaction evidence="10">
        <text>ATP + H2O = ADP + phosphate + H(+)</text>
        <dbReference type="Rhea" id="RHEA:13065"/>
        <dbReference type="ChEBI" id="CHEBI:15377"/>
        <dbReference type="ChEBI" id="CHEBI:15378"/>
        <dbReference type="ChEBI" id="CHEBI:30616"/>
        <dbReference type="ChEBI" id="CHEBI:43474"/>
        <dbReference type="ChEBI" id="CHEBI:456216"/>
    </reaction>
</comment>
<dbReference type="NCBIfam" id="TIGR02673">
    <property type="entry name" value="FtsE"/>
    <property type="match status" value="1"/>
</dbReference>
<dbReference type="FunFam" id="3.40.50.300:FF:000056">
    <property type="entry name" value="Cell division ATP-binding protein FtsE"/>
    <property type="match status" value="1"/>
</dbReference>
<dbReference type="InterPro" id="IPR017871">
    <property type="entry name" value="ABC_transporter-like_CS"/>
</dbReference>
<evidence type="ECO:0000256" key="7">
    <source>
        <dbReference type="ARBA" id="ARBA00022840"/>
    </source>
</evidence>
<gene>
    <name evidence="12" type="primary">ftsE</name>
    <name evidence="14" type="ORF">IV53_GL000241</name>
</gene>
<protein>
    <recommendedName>
        <fullName evidence="2 12">Cell division ATP-binding protein FtsE</fullName>
    </recommendedName>
</protein>
<dbReference type="GO" id="GO:0016887">
    <property type="term" value="F:ATP hydrolysis activity"/>
    <property type="evidence" value="ECO:0007669"/>
    <property type="project" value="InterPro"/>
</dbReference>
<evidence type="ECO:0000256" key="8">
    <source>
        <dbReference type="ARBA" id="ARBA00023136"/>
    </source>
</evidence>
<dbReference type="InterPro" id="IPR005286">
    <property type="entry name" value="Cell_div_FtsE"/>
</dbReference>
<dbReference type="GO" id="GO:0022857">
    <property type="term" value="F:transmembrane transporter activity"/>
    <property type="evidence" value="ECO:0007669"/>
    <property type="project" value="TreeGrafter"/>
</dbReference>
<dbReference type="Gene3D" id="3.40.50.300">
    <property type="entry name" value="P-loop containing nucleotide triphosphate hydrolases"/>
    <property type="match status" value="1"/>
</dbReference>
<name>A0A0R2KRD7_9LACO</name>
<dbReference type="GO" id="GO:0051301">
    <property type="term" value="P:cell division"/>
    <property type="evidence" value="ECO:0007669"/>
    <property type="project" value="UniProtKB-UniRule"/>
</dbReference>
<evidence type="ECO:0000259" key="13">
    <source>
        <dbReference type="PROSITE" id="PS50893"/>
    </source>
</evidence>
<evidence type="ECO:0000256" key="12">
    <source>
        <dbReference type="RuleBase" id="RU365094"/>
    </source>
</evidence>
<keyword evidence="5 12" id="KW-0132">Cell division</keyword>
<dbReference type="GO" id="GO:0005886">
    <property type="term" value="C:plasma membrane"/>
    <property type="evidence" value="ECO:0007669"/>
    <property type="project" value="UniProtKB-SubCell"/>
</dbReference>
<dbReference type="AlphaFoldDB" id="A0A0R2KRD7"/>
<dbReference type="SUPFAM" id="SSF52540">
    <property type="entry name" value="P-loop containing nucleoside triphosphate hydrolases"/>
    <property type="match status" value="1"/>
</dbReference>
<dbReference type="STRING" id="1122146.IV53_GL000241"/>
<dbReference type="SMART" id="SM00382">
    <property type="entry name" value="AAA"/>
    <property type="match status" value="1"/>
</dbReference>
<dbReference type="PANTHER" id="PTHR24220">
    <property type="entry name" value="IMPORT ATP-BINDING PROTEIN"/>
    <property type="match status" value="1"/>
</dbReference>
<comment type="subunit">
    <text evidence="12">Homodimer. Forms a membrane-associated complex with FtsX.</text>
</comment>
<keyword evidence="7 12" id="KW-0067">ATP-binding</keyword>
<dbReference type="RefSeq" id="WP_027106509.1">
    <property type="nucleotide sequence ID" value="NZ_AUHP01000013.1"/>
</dbReference>
<evidence type="ECO:0000256" key="4">
    <source>
        <dbReference type="ARBA" id="ARBA00022475"/>
    </source>
</evidence>
<dbReference type="PROSITE" id="PS50893">
    <property type="entry name" value="ABC_TRANSPORTER_2"/>
    <property type="match status" value="1"/>
</dbReference>
<dbReference type="InterPro" id="IPR003439">
    <property type="entry name" value="ABC_transporter-like_ATP-bd"/>
</dbReference>
<evidence type="ECO:0000256" key="3">
    <source>
        <dbReference type="ARBA" id="ARBA00022448"/>
    </source>
</evidence>
<dbReference type="Pfam" id="PF00005">
    <property type="entry name" value="ABC_tran"/>
    <property type="match status" value="1"/>
</dbReference>
<feature type="domain" description="ABC transporter" evidence="13">
    <location>
        <begin position="2"/>
        <end position="231"/>
    </location>
</feature>
<keyword evidence="6 12" id="KW-0547">Nucleotide-binding</keyword>
<keyword evidence="15" id="KW-1185">Reference proteome</keyword>
<evidence type="ECO:0000256" key="9">
    <source>
        <dbReference type="ARBA" id="ARBA00023306"/>
    </source>
</evidence>
<dbReference type="PATRIC" id="fig|1122146.4.peg.247"/>